<dbReference type="PANTHER" id="PTHR24177">
    <property type="entry name" value="CASKIN"/>
    <property type="match status" value="1"/>
</dbReference>
<dbReference type="PROSITE" id="PS50297">
    <property type="entry name" value="ANK_REP_REGION"/>
    <property type="match status" value="1"/>
</dbReference>
<dbReference type="GO" id="GO:0016020">
    <property type="term" value="C:membrane"/>
    <property type="evidence" value="ECO:0007669"/>
    <property type="project" value="TreeGrafter"/>
</dbReference>
<name>A0AAW2DBI9_9ROSI</name>
<organism evidence="2 3">
    <name type="scientific">Lithocarpus litseifolius</name>
    <dbReference type="NCBI Taxonomy" id="425828"/>
    <lineage>
        <taxon>Eukaryota</taxon>
        <taxon>Viridiplantae</taxon>
        <taxon>Streptophyta</taxon>
        <taxon>Embryophyta</taxon>
        <taxon>Tracheophyta</taxon>
        <taxon>Spermatophyta</taxon>
        <taxon>Magnoliopsida</taxon>
        <taxon>eudicotyledons</taxon>
        <taxon>Gunneridae</taxon>
        <taxon>Pentapetalae</taxon>
        <taxon>rosids</taxon>
        <taxon>fabids</taxon>
        <taxon>Fagales</taxon>
        <taxon>Fagaceae</taxon>
        <taxon>Lithocarpus</taxon>
    </lineage>
</organism>
<dbReference type="SUPFAM" id="SSF48403">
    <property type="entry name" value="Ankyrin repeat"/>
    <property type="match status" value="1"/>
</dbReference>
<accession>A0AAW2DBI9</accession>
<feature type="repeat" description="ANK" evidence="1">
    <location>
        <begin position="45"/>
        <end position="67"/>
    </location>
</feature>
<evidence type="ECO:0000313" key="3">
    <source>
        <dbReference type="Proteomes" id="UP001459277"/>
    </source>
</evidence>
<dbReference type="InterPro" id="IPR036770">
    <property type="entry name" value="Ankyrin_rpt-contain_sf"/>
</dbReference>
<comment type="caution">
    <text evidence="2">The sequence shown here is derived from an EMBL/GenBank/DDBJ whole genome shotgun (WGS) entry which is preliminary data.</text>
</comment>
<sequence length="391" mass="44129">MKNNENSGFSQYLSFEKHIRKGDWDAANQFINSHTEAVSARISILGSTALHIAIFAGHLNIVEELVKIMWEESLKIKDIGDYTVLGCCALVGNIQMAKCIIGRCRSLLSIGNRSEDLIPVVVALTYNSNGIEIARYLYSETPIEHLKGINGAMFITRAIYSKALDMALDLLQHYPKLAIARDCHGQSPVEVLAGISFAYRSESRFIFWQQWIYDSICISPAYATNQIPISLQKSETERSEIDQIYELKLLHHLSNKLLLHMCEVLPGLSWEQLENGMVITAIIKAVTQGHVEFVSAVLNVCPELIWCAEASRNQNIFMLVVLHRQDEVFRHLYKYSAKNSIFGRADGVGNSILHITAMFEPSARRNTVPGAAFLMQREVQWYKNSDSFGQR</sequence>
<dbReference type="Gene3D" id="1.25.40.20">
    <property type="entry name" value="Ankyrin repeat-containing domain"/>
    <property type="match status" value="1"/>
</dbReference>
<dbReference type="Pfam" id="PF00023">
    <property type="entry name" value="Ank"/>
    <property type="match status" value="1"/>
</dbReference>
<keyword evidence="3" id="KW-1185">Reference proteome</keyword>
<keyword evidence="1" id="KW-0040">ANK repeat</keyword>
<dbReference type="InterPro" id="IPR002110">
    <property type="entry name" value="Ankyrin_rpt"/>
</dbReference>
<proteinExistence type="predicted"/>
<dbReference type="PROSITE" id="PS50088">
    <property type="entry name" value="ANK_REPEAT"/>
    <property type="match status" value="1"/>
</dbReference>
<reference evidence="2 3" key="1">
    <citation type="submission" date="2024-01" db="EMBL/GenBank/DDBJ databases">
        <title>A telomere-to-telomere, gap-free genome of sweet tea (Lithocarpus litseifolius).</title>
        <authorList>
            <person name="Zhou J."/>
        </authorList>
    </citation>
    <scope>NUCLEOTIDE SEQUENCE [LARGE SCALE GENOMIC DNA]</scope>
    <source>
        <strain evidence="2">Zhou-2022a</strain>
        <tissue evidence="2">Leaf</tissue>
    </source>
</reference>
<evidence type="ECO:0000313" key="2">
    <source>
        <dbReference type="EMBL" id="KAL0007987.1"/>
    </source>
</evidence>
<protein>
    <submittedName>
        <fullName evidence="2">Uncharacterized protein</fullName>
    </submittedName>
</protein>
<dbReference type="AlphaFoldDB" id="A0AAW2DBI9"/>
<gene>
    <name evidence="2" type="ORF">SO802_009489</name>
</gene>
<dbReference type="EMBL" id="JAZDWU010000003">
    <property type="protein sequence ID" value="KAL0007987.1"/>
    <property type="molecule type" value="Genomic_DNA"/>
</dbReference>
<evidence type="ECO:0000256" key="1">
    <source>
        <dbReference type="PROSITE-ProRule" id="PRU00023"/>
    </source>
</evidence>
<dbReference type="PANTHER" id="PTHR24177:SF329">
    <property type="entry name" value="ANKYRIN REPEAT PROTEIN"/>
    <property type="match status" value="1"/>
</dbReference>
<dbReference type="Proteomes" id="UP001459277">
    <property type="component" value="Unassembled WGS sequence"/>
</dbReference>
<dbReference type="SMART" id="SM00248">
    <property type="entry name" value="ANK"/>
    <property type="match status" value="5"/>
</dbReference>